<keyword evidence="1" id="KW-0175">Coiled coil</keyword>
<feature type="region of interest" description="Disordered" evidence="2">
    <location>
        <begin position="1"/>
        <end position="100"/>
    </location>
</feature>
<feature type="compositionally biased region" description="Basic and acidic residues" evidence="2">
    <location>
        <begin position="43"/>
        <end position="68"/>
    </location>
</feature>
<dbReference type="Proteomes" id="UP001437256">
    <property type="component" value="Unassembled WGS sequence"/>
</dbReference>
<feature type="coiled-coil region" evidence="1">
    <location>
        <begin position="452"/>
        <end position="486"/>
    </location>
</feature>
<sequence>MAKGFERIASVDESSSASEPPSPSPEDDVLASPTHSKMMSGENKLRIRKDMEVLKMKGRVKMERERRGSLSSSDMEGGSPTKMGMSVDLPPCESPTKMFEEEEEDYGATAVRANHTGPANSMPVWDFEPGMTMTMKKHDTGSSISSTSSSSSSRPLPMPPGPPPASLPHPNFSTRSPVPTISTLSAHAMSPIPTPPPSALEERGTDEMSVEELLALQGAGDSVRRRKKGGRVGVHAWENGDGEGDGMGFVTAKRVPFTASMSPSLVSPLPPSPPVTRSPTKISSPLPQELAQSKRVITPISSSVLLPHRKITPIPAQVIPPMRVTTELTCSSLGGIVHPKPVTVVEREVTNSVGADTVGRMEEIVREQEQAREKEEVVVVRPLPTPPNERTGVIAPLTALNTSPSTPQLPPPAKKAEPFVVVHVNTEEQQELEDEEELQALIADVLKTKSQVQVMKERLGEVEKSVEELKREVDEAEAQYKFDTIRPAQTPKKTRHLNLNLNPRRLLLRLLRLVPLKKRNGSCFRLLGLPLGRPTIRTPSRFRIFPRIWLWWGWGFVWSW</sequence>
<evidence type="ECO:0000256" key="2">
    <source>
        <dbReference type="SAM" id="MobiDB-lite"/>
    </source>
</evidence>
<feature type="compositionally biased region" description="Pro residues" evidence="2">
    <location>
        <begin position="156"/>
        <end position="167"/>
    </location>
</feature>
<keyword evidence="4" id="KW-1185">Reference proteome</keyword>
<protein>
    <submittedName>
        <fullName evidence="3">Uncharacterized protein</fullName>
    </submittedName>
</protein>
<feature type="region of interest" description="Disordered" evidence="2">
    <location>
        <begin position="132"/>
        <end position="179"/>
    </location>
</feature>
<feature type="compositionally biased region" description="Low complexity" evidence="2">
    <location>
        <begin position="142"/>
        <end position="155"/>
    </location>
</feature>
<name>A0ABR2ZGV2_9AGAR</name>
<proteinExistence type="predicted"/>
<evidence type="ECO:0000256" key="1">
    <source>
        <dbReference type="SAM" id="Coils"/>
    </source>
</evidence>
<reference evidence="3 4" key="1">
    <citation type="submission" date="2024-05" db="EMBL/GenBank/DDBJ databases">
        <title>A draft genome resource for the thread blight pathogen Marasmius tenuissimus strain MS-2.</title>
        <authorList>
            <person name="Yulfo-Soto G.E."/>
            <person name="Baruah I.K."/>
            <person name="Amoako-Attah I."/>
            <person name="Bukari Y."/>
            <person name="Meinhardt L.W."/>
            <person name="Bailey B.A."/>
            <person name="Cohen S.P."/>
        </authorList>
    </citation>
    <scope>NUCLEOTIDE SEQUENCE [LARGE SCALE GENOMIC DNA]</scope>
    <source>
        <strain evidence="3 4">MS-2</strain>
    </source>
</reference>
<dbReference type="EMBL" id="JBBXMP010000188">
    <property type="protein sequence ID" value="KAL0060189.1"/>
    <property type="molecule type" value="Genomic_DNA"/>
</dbReference>
<feature type="compositionally biased region" description="Basic and acidic residues" evidence="2">
    <location>
        <begin position="1"/>
        <end position="10"/>
    </location>
</feature>
<organism evidence="3 4">
    <name type="scientific">Marasmius tenuissimus</name>
    <dbReference type="NCBI Taxonomy" id="585030"/>
    <lineage>
        <taxon>Eukaryota</taxon>
        <taxon>Fungi</taxon>
        <taxon>Dikarya</taxon>
        <taxon>Basidiomycota</taxon>
        <taxon>Agaricomycotina</taxon>
        <taxon>Agaricomycetes</taxon>
        <taxon>Agaricomycetidae</taxon>
        <taxon>Agaricales</taxon>
        <taxon>Marasmiineae</taxon>
        <taxon>Marasmiaceae</taxon>
        <taxon>Marasmius</taxon>
    </lineage>
</organism>
<evidence type="ECO:0000313" key="3">
    <source>
        <dbReference type="EMBL" id="KAL0060189.1"/>
    </source>
</evidence>
<accession>A0ABR2ZGV2</accession>
<gene>
    <name evidence="3" type="ORF">AAF712_013036</name>
</gene>
<feature type="region of interest" description="Disordered" evidence="2">
    <location>
        <begin position="261"/>
        <end position="281"/>
    </location>
</feature>
<comment type="caution">
    <text evidence="3">The sequence shown here is derived from an EMBL/GenBank/DDBJ whole genome shotgun (WGS) entry which is preliminary data.</text>
</comment>
<evidence type="ECO:0000313" key="4">
    <source>
        <dbReference type="Proteomes" id="UP001437256"/>
    </source>
</evidence>